<dbReference type="SUPFAM" id="SSF53335">
    <property type="entry name" value="S-adenosyl-L-methionine-dependent methyltransferases"/>
    <property type="match status" value="1"/>
</dbReference>
<dbReference type="OrthoDB" id="3647at2759"/>
<evidence type="ECO:0000313" key="2">
    <source>
        <dbReference type="EMBL" id="KAF6222489.1"/>
    </source>
</evidence>
<organism evidence="2 3">
    <name type="scientific">Letharia columbiana</name>
    <dbReference type="NCBI Taxonomy" id="112416"/>
    <lineage>
        <taxon>Eukaryota</taxon>
        <taxon>Fungi</taxon>
        <taxon>Dikarya</taxon>
        <taxon>Ascomycota</taxon>
        <taxon>Pezizomycotina</taxon>
        <taxon>Lecanoromycetes</taxon>
        <taxon>OSLEUM clade</taxon>
        <taxon>Lecanoromycetidae</taxon>
        <taxon>Lecanorales</taxon>
        <taxon>Lecanorineae</taxon>
        <taxon>Parmeliaceae</taxon>
        <taxon>Letharia</taxon>
    </lineage>
</organism>
<sequence length="230" mass="25181">MSMALHHVDDPEAMVTKSVERLKPGGTVVIIDWIPSERAFSQSSSSHSHENSHGYGTDSGLPRDGGPGQHPGSHTVSFDGFTKEHMDGMFAKAQCSETDYVLAASPSEVPPDPSVAIYNEAVARDLYPENLSGPRGSGDHPALLSALASFFNADFRPAIQVLPSYIVIATDRSSCLDRLFYTICDAGNSVLVLAPYWSTRRAIIGNLSLSIYDTHPYVKRCYPWMTMYHE</sequence>
<dbReference type="SUPFAM" id="SSF53383">
    <property type="entry name" value="PLP-dependent transferases"/>
    <property type="match status" value="1"/>
</dbReference>
<dbReference type="InterPro" id="IPR015421">
    <property type="entry name" value="PyrdxlP-dep_Trfase_major"/>
</dbReference>
<accession>A0A8H6CFZ6</accession>
<keyword evidence="3" id="KW-1185">Reference proteome</keyword>
<evidence type="ECO:0000313" key="3">
    <source>
        <dbReference type="Proteomes" id="UP000578531"/>
    </source>
</evidence>
<protein>
    <submittedName>
        <fullName evidence="2">Uncharacterized protein</fullName>
    </submittedName>
</protein>
<dbReference type="AlphaFoldDB" id="A0A8H6CFZ6"/>
<reference evidence="2 3" key="1">
    <citation type="journal article" date="2020" name="Genomics">
        <title>Complete, high-quality genomes from long-read metagenomic sequencing of two wolf lichen thalli reveals enigmatic genome architecture.</title>
        <authorList>
            <person name="McKenzie S.K."/>
            <person name="Walston R.F."/>
            <person name="Allen J.L."/>
        </authorList>
    </citation>
    <scope>NUCLEOTIDE SEQUENCE [LARGE SCALE GENOMIC DNA]</scope>
    <source>
        <strain evidence="2">WasteWater2</strain>
    </source>
</reference>
<dbReference type="Gene3D" id="3.40.640.10">
    <property type="entry name" value="Type I PLP-dependent aspartate aminotransferase-like (Major domain)"/>
    <property type="match status" value="1"/>
</dbReference>
<evidence type="ECO:0000256" key="1">
    <source>
        <dbReference type="SAM" id="MobiDB-lite"/>
    </source>
</evidence>
<dbReference type="Gene3D" id="3.40.50.150">
    <property type="entry name" value="Vaccinia Virus protein VP39"/>
    <property type="match status" value="1"/>
</dbReference>
<dbReference type="RefSeq" id="XP_037157874.1">
    <property type="nucleotide sequence ID" value="XM_037315233.1"/>
</dbReference>
<name>A0A8H6CFZ6_9LECA</name>
<dbReference type="EMBL" id="JACCJC010000153">
    <property type="protein sequence ID" value="KAF6222489.1"/>
    <property type="molecule type" value="Genomic_DNA"/>
</dbReference>
<dbReference type="Proteomes" id="UP000578531">
    <property type="component" value="Unassembled WGS sequence"/>
</dbReference>
<gene>
    <name evidence="2" type="ORF">HO173_013413</name>
</gene>
<comment type="caution">
    <text evidence="2">The sequence shown here is derived from an EMBL/GenBank/DDBJ whole genome shotgun (WGS) entry which is preliminary data.</text>
</comment>
<dbReference type="GeneID" id="59295037"/>
<dbReference type="InterPro" id="IPR015424">
    <property type="entry name" value="PyrdxlP-dep_Trfase"/>
</dbReference>
<dbReference type="InterPro" id="IPR029063">
    <property type="entry name" value="SAM-dependent_MTases_sf"/>
</dbReference>
<feature type="region of interest" description="Disordered" evidence="1">
    <location>
        <begin position="41"/>
        <end position="78"/>
    </location>
</feature>
<proteinExistence type="predicted"/>